<dbReference type="GO" id="GO:0015031">
    <property type="term" value="P:protein transport"/>
    <property type="evidence" value="ECO:0007669"/>
    <property type="project" value="UniProtKB-KW"/>
</dbReference>
<dbReference type="GO" id="GO:0030288">
    <property type="term" value="C:outer membrane-bounded periplasmic space"/>
    <property type="evidence" value="ECO:0007669"/>
    <property type="project" value="InterPro"/>
</dbReference>
<dbReference type="SUPFAM" id="SSF74653">
    <property type="entry name" value="TolA/TonB C-terminal domain"/>
    <property type="match status" value="1"/>
</dbReference>
<feature type="domain" description="TonB C-terminal" evidence="11">
    <location>
        <begin position="230"/>
        <end position="322"/>
    </location>
</feature>
<dbReference type="NCBIfam" id="TIGR01352">
    <property type="entry name" value="tonB_Cterm"/>
    <property type="match status" value="1"/>
</dbReference>
<dbReference type="PANTHER" id="PTHR33446">
    <property type="entry name" value="PROTEIN TONB-RELATED"/>
    <property type="match status" value="1"/>
</dbReference>
<evidence type="ECO:0000313" key="13">
    <source>
        <dbReference type="Proteomes" id="UP000000310"/>
    </source>
</evidence>
<evidence type="ECO:0000313" key="12">
    <source>
        <dbReference type="EMBL" id="ADY53579.1"/>
    </source>
</evidence>
<dbReference type="STRING" id="762903.Pedsa_3040"/>
<dbReference type="Gene3D" id="2.20.110.10">
    <property type="entry name" value="Histone H3 K4-specific methyltransferase SET7/9 N-terminal domain"/>
    <property type="match status" value="1"/>
</dbReference>
<comment type="subcellular location">
    <subcellularLocation>
        <location evidence="1">Cell inner membrane</location>
        <topology evidence="1">Single-pass membrane protein</topology>
        <orientation evidence="1">Periplasmic side</orientation>
    </subcellularLocation>
</comment>
<keyword evidence="7" id="KW-0653">Protein transport</keyword>
<keyword evidence="8" id="KW-1133">Transmembrane helix</keyword>
<dbReference type="InterPro" id="IPR037682">
    <property type="entry name" value="TonB_C"/>
</dbReference>
<dbReference type="InterPro" id="IPR003538">
    <property type="entry name" value="TonB"/>
</dbReference>
<dbReference type="AlphaFoldDB" id="F0SA15"/>
<dbReference type="GO" id="GO:0098797">
    <property type="term" value="C:plasma membrane protein complex"/>
    <property type="evidence" value="ECO:0007669"/>
    <property type="project" value="TreeGrafter"/>
</dbReference>
<reference evidence="12 13" key="1">
    <citation type="journal article" date="2011" name="Stand. Genomic Sci.">
        <title>Complete genome sequence of the gliding, heparinolytic Pedobacter saltans type strain (113).</title>
        <authorList>
            <person name="Liolios K."/>
            <person name="Sikorski J."/>
            <person name="Lu M."/>
            <person name="Nolan M."/>
            <person name="Lapidus A."/>
            <person name="Lucas S."/>
            <person name="Hammon N."/>
            <person name="Deshpande S."/>
            <person name="Cheng J.F."/>
            <person name="Tapia R."/>
            <person name="Han C."/>
            <person name="Goodwin L."/>
            <person name="Pitluck S."/>
            <person name="Huntemann M."/>
            <person name="Ivanova N."/>
            <person name="Pagani I."/>
            <person name="Mavromatis K."/>
            <person name="Ovchinikova G."/>
            <person name="Pati A."/>
            <person name="Chen A."/>
            <person name="Palaniappan K."/>
            <person name="Land M."/>
            <person name="Hauser L."/>
            <person name="Brambilla E.M."/>
            <person name="Kotsyurbenko O."/>
            <person name="Rohde M."/>
            <person name="Tindall B.J."/>
            <person name="Abt B."/>
            <person name="Goker M."/>
            <person name="Detter J.C."/>
            <person name="Woyke T."/>
            <person name="Bristow J."/>
            <person name="Eisen J.A."/>
            <person name="Markowitz V."/>
            <person name="Hugenholtz P."/>
            <person name="Klenk H.P."/>
            <person name="Kyrpides N.C."/>
        </authorList>
    </citation>
    <scope>NUCLEOTIDE SEQUENCE [LARGE SCALE GENOMIC DNA]</scope>
    <source>
        <strain evidence="13">ATCC 51119 / DSM 12145 / JCM 21818 / LMG 10337 / NBRC 100064 / NCIMB 13643</strain>
    </source>
</reference>
<dbReference type="PANTHER" id="PTHR33446:SF2">
    <property type="entry name" value="PROTEIN TONB"/>
    <property type="match status" value="1"/>
</dbReference>
<keyword evidence="13" id="KW-1185">Reference proteome</keyword>
<keyword evidence="10" id="KW-0732">Signal</keyword>
<dbReference type="GO" id="GO:0055085">
    <property type="term" value="P:transmembrane transport"/>
    <property type="evidence" value="ECO:0007669"/>
    <property type="project" value="InterPro"/>
</dbReference>
<keyword evidence="5" id="KW-0997">Cell inner membrane</keyword>
<evidence type="ECO:0000256" key="10">
    <source>
        <dbReference type="SAM" id="SignalP"/>
    </source>
</evidence>
<dbReference type="EMBL" id="CP002545">
    <property type="protein sequence ID" value="ADY53579.1"/>
    <property type="molecule type" value="Genomic_DNA"/>
</dbReference>
<dbReference type="HOGENOM" id="CLU_862963_0_0_10"/>
<feature type="chain" id="PRO_5003256825" evidence="10">
    <location>
        <begin position="20"/>
        <end position="322"/>
    </location>
</feature>
<organism evidence="12 13">
    <name type="scientific">Pseudopedobacter saltans (strain ATCC 51119 / DSM 12145 / JCM 21818 / CCUG 39354 / LMG 10337 / NBRC 100064 / NCIMB 13643)</name>
    <name type="common">Pedobacter saltans</name>
    <dbReference type="NCBI Taxonomy" id="762903"/>
    <lineage>
        <taxon>Bacteria</taxon>
        <taxon>Pseudomonadati</taxon>
        <taxon>Bacteroidota</taxon>
        <taxon>Sphingobacteriia</taxon>
        <taxon>Sphingobacteriales</taxon>
        <taxon>Sphingobacteriaceae</taxon>
        <taxon>Pseudopedobacter</taxon>
    </lineage>
</organism>
<proteinExistence type="inferred from homology"/>
<keyword evidence="4" id="KW-1003">Cell membrane</keyword>
<dbReference type="SUPFAM" id="SSF82185">
    <property type="entry name" value="Histone H3 K4-specific methyltransferase SET7/9 N-terminal domain"/>
    <property type="match status" value="1"/>
</dbReference>
<dbReference type="eggNOG" id="COG0810">
    <property type="taxonomic scope" value="Bacteria"/>
</dbReference>
<evidence type="ECO:0000256" key="7">
    <source>
        <dbReference type="ARBA" id="ARBA00022927"/>
    </source>
</evidence>
<reference evidence="13" key="2">
    <citation type="submission" date="2011-02" db="EMBL/GenBank/DDBJ databases">
        <title>The complete genome of Pedobacter saltans DSM 12145.</title>
        <authorList>
            <consortium name="US DOE Joint Genome Institute (JGI-PGF)"/>
            <person name="Lucas S."/>
            <person name="Copeland A."/>
            <person name="Lapidus A."/>
            <person name="Bruce D."/>
            <person name="Goodwin L."/>
            <person name="Pitluck S."/>
            <person name="Kyrpides N."/>
            <person name="Mavromatis K."/>
            <person name="Pagani I."/>
            <person name="Ivanova N."/>
            <person name="Ovchinnikova G."/>
            <person name="Lu M."/>
            <person name="Detter J.C."/>
            <person name="Han C."/>
            <person name="Land M."/>
            <person name="Hauser L."/>
            <person name="Markowitz V."/>
            <person name="Cheng J.-F."/>
            <person name="Hugenholtz P."/>
            <person name="Woyke T."/>
            <person name="Wu D."/>
            <person name="Tindall B."/>
            <person name="Pomrenke H.G."/>
            <person name="Brambilla E."/>
            <person name="Klenk H.-P."/>
            <person name="Eisen J.A."/>
        </authorList>
    </citation>
    <scope>NUCLEOTIDE SEQUENCE [LARGE SCALE GENOMIC DNA]</scope>
    <source>
        <strain evidence="13">ATCC 51119 / DSM 12145 / JCM 21818 / LMG 10337 / NBRC 100064 / NCIMB 13643</strain>
    </source>
</reference>
<keyword evidence="6" id="KW-0812">Transmembrane</keyword>
<evidence type="ECO:0000259" key="11">
    <source>
        <dbReference type="PROSITE" id="PS52015"/>
    </source>
</evidence>
<evidence type="ECO:0000256" key="2">
    <source>
        <dbReference type="ARBA" id="ARBA00006555"/>
    </source>
</evidence>
<dbReference type="InterPro" id="IPR006260">
    <property type="entry name" value="TonB/TolA_C"/>
</dbReference>
<dbReference type="Pfam" id="PF03544">
    <property type="entry name" value="TonB_C"/>
    <property type="match status" value="1"/>
</dbReference>
<dbReference type="PROSITE" id="PS52015">
    <property type="entry name" value="TONB_CTD"/>
    <property type="match status" value="1"/>
</dbReference>
<dbReference type="RefSeq" id="WP_013634064.1">
    <property type="nucleotide sequence ID" value="NC_015177.1"/>
</dbReference>
<keyword evidence="9" id="KW-0472">Membrane</keyword>
<evidence type="ECO:0000256" key="1">
    <source>
        <dbReference type="ARBA" id="ARBA00004383"/>
    </source>
</evidence>
<dbReference type="GO" id="GO:0031992">
    <property type="term" value="F:energy transducer activity"/>
    <property type="evidence" value="ECO:0007669"/>
    <property type="project" value="InterPro"/>
</dbReference>
<name>F0SA15_PSESL</name>
<feature type="signal peptide" evidence="10">
    <location>
        <begin position="1"/>
        <end position="19"/>
    </location>
</feature>
<dbReference type="Proteomes" id="UP000000310">
    <property type="component" value="Chromosome"/>
</dbReference>
<dbReference type="InterPro" id="IPR051045">
    <property type="entry name" value="TonB-dependent_transducer"/>
</dbReference>
<dbReference type="Gene3D" id="3.30.1150.10">
    <property type="match status" value="1"/>
</dbReference>
<gene>
    <name evidence="12" type="ordered locus">Pedsa_3040</name>
</gene>
<evidence type="ECO:0000256" key="4">
    <source>
        <dbReference type="ARBA" id="ARBA00022475"/>
    </source>
</evidence>
<dbReference type="KEGG" id="psn:Pedsa_3040"/>
<evidence type="ECO:0000256" key="6">
    <source>
        <dbReference type="ARBA" id="ARBA00022692"/>
    </source>
</evidence>
<dbReference type="Gene3D" id="3.90.930.1">
    <property type="match status" value="1"/>
</dbReference>
<evidence type="ECO:0000256" key="8">
    <source>
        <dbReference type="ARBA" id="ARBA00022989"/>
    </source>
</evidence>
<evidence type="ECO:0000256" key="3">
    <source>
        <dbReference type="ARBA" id="ARBA00022448"/>
    </source>
</evidence>
<comment type="similarity">
    <text evidence="2">Belongs to the TonB family.</text>
</comment>
<accession>F0SA15</accession>
<evidence type="ECO:0000256" key="9">
    <source>
        <dbReference type="ARBA" id="ARBA00023136"/>
    </source>
</evidence>
<keyword evidence="3" id="KW-0813">Transport</keyword>
<sequence length="322" mass="37286">MRNFTLLFCFLISANFSNAQEILKTFHKEDGTEISERKSDYTRIIKKTPQEGIYSFEETWKDGSIKRNGFLSEYKPKFKQIGKEITYYKNGKVSQIQYIKNYNSIGKIQRFYENGKLKEEGKFLQPTNNFTHTRFDYPNYAAIQIADSLGNIFLDSLGNGKVNITYANGNILEGEYINGLKHGQRKEFLAKDKETYIENYQNGKFLKGQRIDGSGKKTEYRNEVFPEFDGGMTSFYAFINRNLKYPPDMKKQRIEGRVTVNFIIEKDGSLSEVKILRGIPGGEELEEEAMRVIRMSPKWIPGMQKGKPVRVSYSVPISFKLN</sequence>
<dbReference type="GO" id="GO:0015891">
    <property type="term" value="P:siderophore transport"/>
    <property type="evidence" value="ECO:0007669"/>
    <property type="project" value="InterPro"/>
</dbReference>
<evidence type="ECO:0000256" key="5">
    <source>
        <dbReference type="ARBA" id="ARBA00022519"/>
    </source>
</evidence>
<dbReference type="PRINTS" id="PR01374">
    <property type="entry name" value="TONBPROTEIN"/>
</dbReference>
<protein>
    <submittedName>
        <fullName evidence="12">TonB family protein</fullName>
    </submittedName>
</protein>